<comment type="caution">
    <text evidence="8">The sequence shown here is derived from an EMBL/GenBank/DDBJ whole genome shotgun (WGS) entry which is preliminary data.</text>
</comment>
<gene>
    <name evidence="8" type="ORF">METBIDRAFT_26468</name>
</gene>
<feature type="non-terminal residue" evidence="8">
    <location>
        <position position="112"/>
    </location>
</feature>
<feature type="transmembrane region" description="Helical" evidence="6">
    <location>
        <begin position="20"/>
        <end position="41"/>
    </location>
</feature>
<dbReference type="PANTHER" id="PTHR34187:SF2">
    <property type="entry name" value="DUF202 DOMAIN-CONTAINING PROTEIN"/>
    <property type="match status" value="1"/>
</dbReference>
<keyword evidence="5 6" id="KW-0472">Membrane</keyword>
<keyword evidence="2" id="KW-1003">Cell membrane</keyword>
<feature type="domain" description="DUF202" evidence="7">
    <location>
        <begin position="11"/>
        <end position="81"/>
    </location>
</feature>
<dbReference type="EMBL" id="LXTC01000006">
    <property type="protein sequence ID" value="OBA19441.1"/>
    <property type="molecule type" value="Genomic_DNA"/>
</dbReference>
<dbReference type="OrthoDB" id="199599at2759"/>
<evidence type="ECO:0000259" key="7">
    <source>
        <dbReference type="Pfam" id="PF02656"/>
    </source>
</evidence>
<evidence type="ECO:0000256" key="6">
    <source>
        <dbReference type="SAM" id="Phobius"/>
    </source>
</evidence>
<feature type="transmembrane region" description="Helical" evidence="6">
    <location>
        <begin position="89"/>
        <end position="110"/>
    </location>
</feature>
<dbReference type="Pfam" id="PF02656">
    <property type="entry name" value="DUF202"/>
    <property type="match status" value="1"/>
</dbReference>
<evidence type="ECO:0000256" key="5">
    <source>
        <dbReference type="ARBA" id="ARBA00023136"/>
    </source>
</evidence>
<proteinExistence type="predicted"/>
<dbReference type="GeneID" id="30028292"/>
<dbReference type="PANTHER" id="PTHR34187">
    <property type="entry name" value="FGR18P"/>
    <property type="match status" value="1"/>
</dbReference>
<reference evidence="8 9" key="1">
    <citation type="submission" date="2016-05" db="EMBL/GenBank/DDBJ databases">
        <title>Comparative genomics of biotechnologically important yeasts.</title>
        <authorList>
            <consortium name="DOE Joint Genome Institute"/>
            <person name="Riley R."/>
            <person name="Haridas S."/>
            <person name="Wolfe K.H."/>
            <person name="Lopes M.R."/>
            <person name="Hittinger C.T."/>
            <person name="Goker M."/>
            <person name="Salamov A."/>
            <person name="Wisecaver J."/>
            <person name="Long T.M."/>
            <person name="Aerts A.L."/>
            <person name="Barry K."/>
            <person name="Choi C."/>
            <person name="Clum A."/>
            <person name="Coughlan A.Y."/>
            <person name="Deshpande S."/>
            <person name="Douglass A.P."/>
            <person name="Hanson S.J."/>
            <person name="Klenk H.-P."/>
            <person name="LaButti K."/>
            <person name="Lapidus A."/>
            <person name="Lindquist E."/>
            <person name="Lipzen A."/>
            <person name="Meier-kolthoff J.P."/>
            <person name="Ohm R.A."/>
            <person name="Otillar R.P."/>
            <person name="Pangilinan J."/>
            <person name="Peng Y."/>
            <person name="Rokas A."/>
            <person name="Rosa C.A."/>
            <person name="Scheuner C."/>
            <person name="Sibirny A.A."/>
            <person name="Slot J.C."/>
            <person name="Stielow J.B."/>
            <person name="Sun H."/>
            <person name="Kurtzman C.P."/>
            <person name="Blackwell M."/>
            <person name="Grigoriev I.V."/>
            <person name="Jeffries T.W."/>
        </authorList>
    </citation>
    <scope>NUCLEOTIDE SEQUENCE [LARGE SCALE GENOMIC DNA]</scope>
    <source>
        <strain evidence="8 9">NRRL YB-4993</strain>
    </source>
</reference>
<evidence type="ECO:0000256" key="3">
    <source>
        <dbReference type="ARBA" id="ARBA00022692"/>
    </source>
</evidence>
<feature type="non-terminal residue" evidence="8">
    <location>
        <position position="1"/>
    </location>
</feature>
<evidence type="ECO:0000256" key="2">
    <source>
        <dbReference type="ARBA" id="ARBA00022475"/>
    </source>
</evidence>
<protein>
    <recommendedName>
        <fullName evidence="7">DUF202 domain-containing protein</fullName>
    </recommendedName>
</protein>
<dbReference type="InterPro" id="IPR052053">
    <property type="entry name" value="IM_YidH-like"/>
</dbReference>
<sequence length="112" mass="12189">LTLDNHGAVARDHMANERTFLAWLRTSLSLVTIGVGTVQLLKLESESQNLSRFAVPLGASFIMVGMLTLVMGSFRYFRVQSMLLSSLYPASQFLVSVLAAAVFLLVVVTLGL</sequence>
<keyword evidence="4 6" id="KW-1133">Transmembrane helix</keyword>
<keyword evidence="9" id="KW-1185">Reference proteome</keyword>
<dbReference type="Proteomes" id="UP000092555">
    <property type="component" value="Unassembled WGS sequence"/>
</dbReference>
<organism evidence="8 9">
    <name type="scientific">Metschnikowia bicuspidata var. bicuspidata NRRL YB-4993</name>
    <dbReference type="NCBI Taxonomy" id="869754"/>
    <lineage>
        <taxon>Eukaryota</taxon>
        <taxon>Fungi</taxon>
        <taxon>Dikarya</taxon>
        <taxon>Ascomycota</taxon>
        <taxon>Saccharomycotina</taxon>
        <taxon>Pichiomycetes</taxon>
        <taxon>Metschnikowiaceae</taxon>
        <taxon>Metschnikowia</taxon>
    </lineage>
</organism>
<keyword evidence="3 6" id="KW-0812">Transmembrane</keyword>
<dbReference type="RefSeq" id="XP_018709969.1">
    <property type="nucleotide sequence ID" value="XM_018855316.1"/>
</dbReference>
<dbReference type="GO" id="GO:0005886">
    <property type="term" value="C:plasma membrane"/>
    <property type="evidence" value="ECO:0007669"/>
    <property type="project" value="UniProtKB-SubCell"/>
</dbReference>
<dbReference type="AlphaFoldDB" id="A0A1A0H5Y2"/>
<evidence type="ECO:0000313" key="8">
    <source>
        <dbReference type="EMBL" id="OBA19441.1"/>
    </source>
</evidence>
<name>A0A1A0H5Y2_9ASCO</name>
<comment type="subcellular location">
    <subcellularLocation>
        <location evidence="1">Cell membrane</location>
        <topology evidence="1">Multi-pass membrane protein</topology>
    </subcellularLocation>
</comment>
<evidence type="ECO:0000256" key="1">
    <source>
        <dbReference type="ARBA" id="ARBA00004651"/>
    </source>
</evidence>
<dbReference type="InterPro" id="IPR003807">
    <property type="entry name" value="DUF202"/>
</dbReference>
<accession>A0A1A0H5Y2</accession>
<evidence type="ECO:0000256" key="4">
    <source>
        <dbReference type="ARBA" id="ARBA00022989"/>
    </source>
</evidence>
<feature type="transmembrane region" description="Helical" evidence="6">
    <location>
        <begin position="53"/>
        <end position="77"/>
    </location>
</feature>
<evidence type="ECO:0000313" key="9">
    <source>
        <dbReference type="Proteomes" id="UP000092555"/>
    </source>
</evidence>